<feature type="transmembrane region" description="Helical" evidence="6">
    <location>
        <begin position="12"/>
        <end position="38"/>
    </location>
</feature>
<feature type="transmembrane region" description="Helical" evidence="6">
    <location>
        <begin position="44"/>
        <end position="64"/>
    </location>
</feature>
<dbReference type="RefSeq" id="WP_019950867.1">
    <property type="nucleotide sequence ID" value="NZ_JBHLVX010000032.1"/>
</dbReference>
<proteinExistence type="inferred from homology"/>
<comment type="caution">
    <text evidence="8">The sequence shown here is derived from an EMBL/GenBank/DDBJ whole genome shotgun (WGS) entry which is preliminary data.</text>
</comment>
<dbReference type="EMBL" id="JBHLVX010000032">
    <property type="protein sequence ID" value="MFC0268027.1"/>
    <property type="molecule type" value="Genomic_DNA"/>
</dbReference>
<feature type="domain" description="EamA" evidence="7">
    <location>
        <begin position="158"/>
        <end position="292"/>
    </location>
</feature>
<feature type="transmembrane region" description="Helical" evidence="6">
    <location>
        <begin position="102"/>
        <end position="124"/>
    </location>
</feature>
<dbReference type="InterPro" id="IPR050638">
    <property type="entry name" value="AA-Vitamin_Transporters"/>
</dbReference>
<evidence type="ECO:0000259" key="7">
    <source>
        <dbReference type="Pfam" id="PF00892"/>
    </source>
</evidence>
<feature type="transmembrane region" description="Helical" evidence="6">
    <location>
        <begin position="154"/>
        <end position="176"/>
    </location>
</feature>
<feature type="transmembrane region" description="Helical" evidence="6">
    <location>
        <begin position="275"/>
        <end position="292"/>
    </location>
</feature>
<evidence type="ECO:0000313" key="8">
    <source>
        <dbReference type="EMBL" id="MFC0268027.1"/>
    </source>
</evidence>
<dbReference type="InterPro" id="IPR000620">
    <property type="entry name" value="EamA_dom"/>
</dbReference>
<evidence type="ECO:0000256" key="3">
    <source>
        <dbReference type="ARBA" id="ARBA00022692"/>
    </source>
</evidence>
<reference evidence="8 9" key="1">
    <citation type="submission" date="2024-09" db="EMBL/GenBank/DDBJ databases">
        <authorList>
            <person name="Sun Q."/>
            <person name="Mori K."/>
        </authorList>
    </citation>
    <scope>NUCLEOTIDE SEQUENCE [LARGE SCALE GENOMIC DNA]</scope>
    <source>
        <strain evidence="8 9">CCM 7415</strain>
    </source>
</reference>
<evidence type="ECO:0000256" key="1">
    <source>
        <dbReference type="ARBA" id="ARBA00004141"/>
    </source>
</evidence>
<evidence type="ECO:0000256" key="5">
    <source>
        <dbReference type="ARBA" id="ARBA00023136"/>
    </source>
</evidence>
<dbReference type="PANTHER" id="PTHR32322:SF2">
    <property type="entry name" value="EAMA DOMAIN-CONTAINING PROTEIN"/>
    <property type="match status" value="1"/>
</dbReference>
<dbReference type="Proteomes" id="UP001589814">
    <property type="component" value="Unassembled WGS sequence"/>
</dbReference>
<accession>A0ABV6G2Z2</accession>
<comment type="subcellular location">
    <subcellularLocation>
        <location evidence="1">Membrane</location>
        <topology evidence="1">Multi-pass membrane protein</topology>
    </subcellularLocation>
</comment>
<organism evidence="8 9">
    <name type="scientific">Kushneria aurantia</name>
    <dbReference type="NCBI Taxonomy" id="504092"/>
    <lineage>
        <taxon>Bacteria</taxon>
        <taxon>Pseudomonadati</taxon>
        <taxon>Pseudomonadota</taxon>
        <taxon>Gammaproteobacteria</taxon>
        <taxon>Oceanospirillales</taxon>
        <taxon>Halomonadaceae</taxon>
        <taxon>Kushneria</taxon>
    </lineage>
</organism>
<feature type="transmembrane region" description="Helical" evidence="6">
    <location>
        <begin position="76"/>
        <end position="96"/>
    </location>
</feature>
<dbReference type="InterPro" id="IPR037185">
    <property type="entry name" value="EmrE-like"/>
</dbReference>
<keyword evidence="5 6" id="KW-0472">Membrane</keyword>
<keyword evidence="4 6" id="KW-1133">Transmembrane helix</keyword>
<feature type="transmembrane region" description="Helical" evidence="6">
    <location>
        <begin position="131"/>
        <end position="148"/>
    </location>
</feature>
<keyword evidence="9" id="KW-1185">Reference proteome</keyword>
<dbReference type="SUPFAM" id="SSF103481">
    <property type="entry name" value="Multidrug resistance efflux transporter EmrE"/>
    <property type="match status" value="2"/>
</dbReference>
<keyword evidence="3 6" id="KW-0812">Transmembrane</keyword>
<gene>
    <name evidence="8" type="ORF">ACFFHW_08530</name>
</gene>
<evidence type="ECO:0000256" key="6">
    <source>
        <dbReference type="SAM" id="Phobius"/>
    </source>
</evidence>
<feature type="transmembrane region" description="Helical" evidence="6">
    <location>
        <begin position="219"/>
        <end position="238"/>
    </location>
</feature>
<name>A0ABV6G2Z2_9GAMM</name>
<evidence type="ECO:0000256" key="4">
    <source>
        <dbReference type="ARBA" id="ARBA00022989"/>
    </source>
</evidence>
<sequence length="298" mass="31179">MHLRAAIARSPFTPIVMACLIIVYIVWGSTYLAIALALEGMPPLLMTGSRFVVAGLFMVGVLAIRGVGLPTFKELLSCMIVGCSMLGLGVGGIAIAEQTISSGMASVGIATVPIWAVLLSVLFLREWPNSWEVWGILLGFAGVVVLNLEGGGIGNAGIGAVIIVAAALFWGLGSVLSKVLPVPEGMTGYAYEMLTGGIAITLIALMLGERMNTLPGPGALIALLYLVIGGSILAYSAYMYLLQNVRMSVATSYTLVTPIVAVGLGMYFLNENVGIYTALSLFFVLIGVACILRGREAK</sequence>
<evidence type="ECO:0000256" key="2">
    <source>
        <dbReference type="ARBA" id="ARBA00007362"/>
    </source>
</evidence>
<comment type="similarity">
    <text evidence="2">Belongs to the EamA transporter family.</text>
</comment>
<dbReference type="Pfam" id="PF00892">
    <property type="entry name" value="EamA"/>
    <property type="match status" value="2"/>
</dbReference>
<feature type="transmembrane region" description="Helical" evidence="6">
    <location>
        <begin position="188"/>
        <end position="207"/>
    </location>
</feature>
<feature type="domain" description="EamA" evidence="7">
    <location>
        <begin position="18"/>
        <end position="147"/>
    </location>
</feature>
<evidence type="ECO:0000313" key="9">
    <source>
        <dbReference type="Proteomes" id="UP001589814"/>
    </source>
</evidence>
<dbReference type="PANTHER" id="PTHR32322">
    <property type="entry name" value="INNER MEMBRANE TRANSPORTER"/>
    <property type="match status" value="1"/>
</dbReference>
<feature type="transmembrane region" description="Helical" evidence="6">
    <location>
        <begin position="250"/>
        <end position="269"/>
    </location>
</feature>
<protein>
    <submittedName>
        <fullName evidence="8">EamA family transporter</fullName>
    </submittedName>
</protein>